<dbReference type="Proteomes" id="UP000076744">
    <property type="component" value="Unassembled WGS sequence"/>
</dbReference>
<dbReference type="RefSeq" id="XP_018703714.1">
    <property type="nucleotide sequence ID" value="XM_018849143.1"/>
</dbReference>
<dbReference type="InterPro" id="IPR015943">
    <property type="entry name" value="WD40/YVTN_repeat-like_dom_sf"/>
</dbReference>
<dbReference type="InterPro" id="IPR019417">
    <property type="entry name" value="DUF2415"/>
</dbReference>
<name>A0A167UCW1_CORFA</name>
<feature type="domain" description="DUF2415" evidence="2">
    <location>
        <begin position="333"/>
        <end position="372"/>
    </location>
</feature>
<evidence type="ECO:0000313" key="4">
    <source>
        <dbReference type="Proteomes" id="UP000076744"/>
    </source>
</evidence>
<comment type="caution">
    <text evidence="3">The sequence shown here is derived from an EMBL/GenBank/DDBJ whole genome shotgun (WGS) entry which is preliminary data.</text>
</comment>
<dbReference type="PANTHER" id="PTHR43991:SF9">
    <property type="entry name" value="DUF2415 DOMAIN-CONTAINING PROTEIN"/>
    <property type="match status" value="1"/>
</dbReference>
<feature type="compositionally biased region" description="Basic and acidic residues" evidence="1">
    <location>
        <begin position="506"/>
        <end position="521"/>
    </location>
</feature>
<dbReference type="PANTHER" id="PTHR43991">
    <property type="entry name" value="WD REPEAT PROTEIN (AFU_ORTHOLOGUE AFUA_8G05640)-RELATED"/>
    <property type="match status" value="1"/>
</dbReference>
<organism evidence="3 4">
    <name type="scientific">Cordyceps fumosorosea (strain ARSEF 2679)</name>
    <name type="common">Isaria fumosorosea</name>
    <dbReference type="NCBI Taxonomy" id="1081104"/>
    <lineage>
        <taxon>Eukaryota</taxon>
        <taxon>Fungi</taxon>
        <taxon>Dikarya</taxon>
        <taxon>Ascomycota</taxon>
        <taxon>Pezizomycotina</taxon>
        <taxon>Sordariomycetes</taxon>
        <taxon>Hypocreomycetidae</taxon>
        <taxon>Hypocreales</taxon>
        <taxon>Cordycipitaceae</taxon>
        <taxon>Cordyceps</taxon>
    </lineage>
</organism>
<feature type="region of interest" description="Disordered" evidence="1">
    <location>
        <begin position="588"/>
        <end position="613"/>
    </location>
</feature>
<feature type="compositionally biased region" description="Basic and acidic residues" evidence="1">
    <location>
        <begin position="444"/>
        <end position="459"/>
    </location>
</feature>
<gene>
    <name evidence="3" type="ORF">ISF_05538</name>
</gene>
<proteinExistence type="predicted"/>
<dbReference type="AlphaFoldDB" id="A0A167UCW1"/>
<evidence type="ECO:0000259" key="2">
    <source>
        <dbReference type="Pfam" id="PF10313"/>
    </source>
</evidence>
<protein>
    <submittedName>
        <fullName evidence="3">WD domain containing protein</fullName>
    </submittedName>
</protein>
<dbReference type="Pfam" id="PF10313">
    <property type="entry name" value="DUF2415"/>
    <property type="match status" value="1"/>
</dbReference>
<evidence type="ECO:0000256" key="1">
    <source>
        <dbReference type="SAM" id="MobiDB-lite"/>
    </source>
</evidence>
<dbReference type="GeneID" id="30021830"/>
<evidence type="ECO:0000313" key="3">
    <source>
        <dbReference type="EMBL" id="OAA61459.1"/>
    </source>
</evidence>
<feature type="compositionally biased region" description="Polar residues" evidence="1">
    <location>
        <begin position="427"/>
        <end position="436"/>
    </location>
</feature>
<accession>A0A167UCW1</accession>
<feature type="region of interest" description="Disordered" evidence="1">
    <location>
        <begin position="393"/>
        <end position="535"/>
    </location>
</feature>
<dbReference type="InterPro" id="IPR036322">
    <property type="entry name" value="WD40_repeat_dom_sf"/>
</dbReference>
<sequence length="710" mass="78742">MTAKDDAVYCHTDSIVSRGRRKHYRIPVRSQHWQLRSLISAEKRHLIYFPGGNGSNHVQRLNTFTEECETIKLLTFAPRCLVAENGWLCCGSESGDFVAIRLDEGNDSSNPNTPLNLDPDARLSLNLESREESLLSLITQARRSNKSLIAKSVKLANDRVNCITMWFPGALASPVEGAYTEPVAILANNDCTVTIISLRDFDQSDKTSPLDVVTYPDFVNRATISPDGRMMVAILDDPYLYVHVRAEKPRESGCASEYAWEFRQRLMLKSQKKGDRTDSRGSFAACFSNSGSYLAVGTQHGVISIYDAEMLLDANAQPLITTFESSRPRSGPGAIRDMAFSPGPYDILAWTEDRGHIGIADVRTNFVVRQIVDISVDTDFEHIGIVDRNTIDPRLLDGQSSSRRDGSQLARGGLPASRREGNGRIDTLNQPLTPSETMVLEAIQGDRRRRDRIPQRTDGGDTTMTDPSWSYLANLRSPNIENDSSRTRQRSSSVSRGSSETPSSYRDQRERERERFTDRVRNIQQLARDPSNRLSGRRDQRWIDRLGETVAAMREQRERDGDRPDASYLNVLDILQARERSAGYAAATGTSTATGTATGTAAGTGTGTGTGSRTVTTTASTLANEAERDDSSLLVPLVNQVVNRWEESAIRGTLPTEHTGLFEVPPSPDNTAGLAWSDDGRTLFIGAQNGIYEFHINTQARLFHPSMQMR</sequence>
<dbReference type="EMBL" id="AZHB01000013">
    <property type="protein sequence ID" value="OAA61459.1"/>
    <property type="molecule type" value="Genomic_DNA"/>
</dbReference>
<reference evidence="3 4" key="1">
    <citation type="journal article" date="2016" name="Genome Biol. Evol.">
        <title>Divergent and convergent evolution of fungal pathogenicity.</title>
        <authorList>
            <person name="Shang Y."/>
            <person name="Xiao G."/>
            <person name="Zheng P."/>
            <person name="Cen K."/>
            <person name="Zhan S."/>
            <person name="Wang C."/>
        </authorList>
    </citation>
    <scope>NUCLEOTIDE SEQUENCE [LARGE SCALE GENOMIC DNA]</scope>
    <source>
        <strain evidence="3 4">ARSEF 2679</strain>
    </source>
</reference>
<feature type="compositionally biased region" description="Low complexity" evidence="1">
    <location>
        <begin position="490"/>
        <end position="504"/>
    </location>
</feature>
<dbReference type="SUPFAM" id="SSF50978">
    <property type="entry name" value="WD40 repeat-like"/>
    <property type="match status" value="1"/>
</dbReference>
<keyword evidence="4" id="KW-1185">Reference proteome</keyword>
<feature type="compositionally biased region" description="Low complexity" evidence="1">
    <location>
        <begin position="588"/>
        <end position="601"/>
    </location>
</feature>
<dbReference type="STRING" id="1081104.A0A167UCW1"/>
<dbReference type="OrthoDB" id="64353at2759"/>
<dbReference type="Gene3D" id="2.130.10.10">
    <property type="entry name" value="YVTN repeat-like/Quinoprotein amine dehydrogenase"/>
    <property type="match status" value="1"/>
</dbReference>